<dbReference type="Pfam" id="PF00017">
    <property type="entry name" value="SH2"/>
    <property type="match status" value="1"/>
</dbReference>
<dbReference type="InterPro" id="IPR036860">
    <property type="entry name" value="SH2_dom_sf"/>
</dbReference>
<evidence type="ECO:0000256" key="2">
    <source>
        <dbReference type="ARBA" id="ARBA00022999"/>
    </source>
</evidence>
<dbReference type="Proteomes" id="UP000515156">
    <property type="component" value="Chromosome 5"/>
</dbReference>
<dbReference type="GO" id="GO:0002376">
    <property type="term" value="P:immune system process"/>
    <property type="evidence" value="ECO:0007669"/>
    <property type="project" value="UniProtKB-KW"/>
</dbReference>
<feature type="domain" description="SH2" evidence="4">
    <location>
        <begin position="5"/>
        <end position="101"/>
    </location>
</feature>
<name>A0A6P7YCX9_9AMPH</name>
<dbReference type="GO" id="GO:0043569">
    <property type="term" value="P:negative regulation of insulin-like growth factor receptor signaling pathway"/>
    <property type="evidence" value="ECO:0007669"/>
    <property type="project" value="TreeGrafter"/>
</dbReference>
<organism evidence="5 6">
    <name type="scientific">Microcaecilia unicolor</name>
    <dbReference type="NCBI Taxonomy" id="1415580"/>
    <lineage>
        <taxon>Eukaryota</taxon>
        <taxon>Metazoa</taxon>
        <taxon>Chordata</taxon>
        <taxon>Craniata</taxon>
        <taxon>Vertebrata</taxon>
        <taxon>Euteleostomi</taxon>
        <taxon>Amphibia</taxon>
        <taxon>Gymnophiona</taxon>
        <taxon>Siphonopidae</taxon>
        <taxon>Microcaecilia</taxon>
    </lineage>
</organism>
<dbReference type="SMART" id="SM00252">
    <property type="entry name" value="SH2"/>
    <property type="match status" value="1"/>
</dbReference>
<dbReference type="InterPro" id="IPR000980">
    <property type="entry name" value="SH2"/>
</dbReference>
<dbReference type="PROSITE" id="PS50001">
    <property type="entry name" value="SH2"/>
    <property type="match status" value="1"/>
</dbReference>
<dbReference type="SUPFAM" id="SSF55550">
    <property type="entry name" value="SH2 domain"/>
    <property type="match status" value="1"/>
</dbReference>
<dbReference type="GO" id="GO:0004445">
    <property type="term" value="F:inositol-polyphosphate 5-phosphatase activity"/>
    <property type="evidence" value="ECO:0007669"/>
    <property type="project" value="TreeGrafter"/>
</dbReference>
<dbReference type="InParanoid" id="A0A6P7YCX9"/>
<dbReference type="GO" id="GO:0005829">
    <property type="term" value="C:cytosol"/>
    <property type="evidence" value="ECO:0007669"/>
    <property type="project" value="TreeGrafter"/>
</dbReference>
<dbReference type="GeneID" id="115471339"/>
<keyword evidence="5" id="KW-1185">Reference proteome</keyword>
<dbReference type="RefSeq" id="XP_030060900.1">
    <property type="nucleotide sequence ID" value="XM_030205040.1"/>
</dbReference>
<dbReference type="GO" id="GO:0050776">
    <property type="term" value="P:regulation of immune response"/>
    <property type="evidence" value="ECO:0007669"/>
    <property type="project" value="TreeGrafter"/>
</dbReference>
<dbReference type="FunCoup" id="A0A6P7YCX9">
    <property type="interactions" value="550"/>
</dbReference>
<dbReference type="Gene3D" id="3.30.505.10">
    <property type="entry name" value="SH2 domain"/>
    <property type="match status" value="1"/>
</dbReference>
<reference evidence="6" key="1">
    <citation type="submission" date="2025-08" db="UniProtKB">
        <authorList>
            <consortium name="RefSeq"/>
        </authorList>
    </citation>
    <scope>IDENTIFICATION</scope>
</reference>
<evidence type="ECO:0000313" key="5">
    <source>
        <dbReference type="Proteomes" id="UP000515156"/>
    </source>
</evidence>
<protein>
    <submittedName>
        <fullName evidence="6">SH2 domain-containing protein 1B-like</fullName>
    </submittedName>
</protein>
<dbReference type="AlphaFoldDB" id="A0A6P7YCX9"/>
<keyword evidence="2 3" id="KW-0727">SH2 domain</keyword>
<dbReference type="PANTHER" id="PTHR46051">
    <property type="entry name" value="SH2 DOMAIN-CONTAINING PROTEIN"/>
    <property type="match status" value="1"/>
</dbReference>
<keyword evidence="1" id="KW-0391">Immunity</keyword>
<evidence type="ECO:0000256" key="1">
    <source>
        <dbReference type="ARBA" id="ARBA00022859"/>
    </source>
</evidence>
<dbReference type="OrthoDB" id="10053436at2759"/>
<dbReference type="KEGG" id="muo:115471339"/>
<gene>
    <name evidence="6" type="primary">LOC115471339</name>
</gene>
<evidence type="ECO:0000256" key="3">
    <source>
        <dbReference type="PROSITE-ProRule" id="PRU00191"/>
    </source>
</evidence>
<sequence>MDLPFYYESLSMKACEDLLIQKGKNGSFLLRNSESLPGVICLCVLFQRMIYTYRIFQISDGYFKIQTAYGAGELVFKTMRDLIANFEKPNQGIRTRLRFPVQKERPSQRIRRSRMEEVYAEVEDRDYVDVLPSRQDSTSQKSTAESITQRPKKWLPASKATITHWVKEVISLAYILAGKYPLLVLKARSTRSLAASWAEGESNIL</sequence>
<evidence type="ECO:0000259" key="4">
    <source>
        <dbReference type="PROSITE" id="PS50001"/>
    </source>
</evidence>
<proteinExistence type="predicted"/>
<accession>A0A6P7YCX9</accession>
<dbReference type="PANTHER" id="PTHR46051:SF9">
    <property type="entry name" value="PHOSPHATIDYLINOSITOL-3,4,5-TRISPHOSPHATE 5-PHOSPHATASE"/>
    <property type="match status" value="1"/>
</dbReference>
<evidence type="ECO:0000313" key="6">
    <source>
        <dbReference type="RefSeq" id="XP_030060900.1"/>
    </source>
</evidence>